<dbReference type="Gene3D" id="3.30.70.580">
    <property type="entry name" value="Pseudouridine synthase I, catalytic domain, N-terminal subdomain"/>
    <property type="match status" value="1"/>
</dbReference>
<protein>
    <recommendedName>
        <fullName evidence="4">tRNA pseudouridine synthase A</fullName>
        <ecNumber evidence="4">5.4.99.12</ecNumber>
    </recommendedName>
    <alternativeName>
        <fullName evidence="4">tRNA pseudouridine(38-40) synthase</fullName>
    </alternativeName>
    <alternativeName>
        <fullName evidence="4">tRNA pseudouridylate synthase I</fullName>
    </alternativeName>
    <alternativeName>
        <fullName evidence="4">tRNA-uridine isomerase I</fullName>
    </alternativeName>
</protein>
<comment type="caution">
    <text evidence="4">Lacks conserved residue(s) required for the propagation of feature annotation.</text>
</comment>
<dbReference type="InterPro" id="IPR020095">
    <property type="entry name" value="PsdUridine_synth_TruA_C"/>
</dbReference>
<comment type="subunit">
    <text evidence="4">Homodimer.</text>
</comment>
<dbReference type="NCBIfam" id="TIGR00071">
    <property type="entry name" value="hisT_truA"/>
    <property type="match status" value="1"/>
</dbReference>
<dbReference type="InterPro" id="IPR020094">
    <property type="entry name" value="TruA/RsuA/RluB/E/F_N"/>
</dbReference>
<gene>
    <name evidence="4" type="primary">truA</name>
    <name evidence="9" type="ORF">BKA03_000774</name>
</gene>
<dbReference type="EC" id="5.4.99.12" evidence="4"/>
<evidence type="ECO:0000313" key="10">
    <source>
        <dbReference type="Proteomes" id="UP000547973"/>
    </source>
</evidence>
<name>A0A7Y9Z9B8_9MICO</name>
<comment type="catalytic activity">
    <reaction evidence="4 7">
        <text>uridine(38/39/40) in tRNA = pseudouridine(38/39/40) in tRNA</text>
        <dbReference type="Rhea" id="RHEA:22376"/>
        <dbReference type="Rhea" id="RHEA-COMP:10085"/>
        <dbReference type="Rhea" id="RHEA-COMP:10087"/>
        <dbReference type="ChEBI" id="CHEBI:65314"/>
        <dbReference type="ChEBI" id="CHEBI:65315"/>
        <dbReference type="EC" id="5.4.99.12"/>
    </reaction>
</comment>
<accession>A0A7Y9Z9B8</accession>
<evidence type="ECO:0000313" key="9">
    <source>
        <dbReference type="EMBL" id="NYI40655.1"/>
    </source>
</evidence>
<dbReference type="GO" id="GO:0031119">
    <property type="term" value="P:tRNA pseudouridine synthesis"/>
    <property type="evidence" value="ECO:0007669"/>
    <property type="project" value="UniProtKB-UniRule"/>
</dbReference>
<proteinExistence type="inferred from homology"/>
<feature type="domain" description="Pseudouridine synthase I TruA alpha/beta" evidence="8">
    <location>
        <begin position="16"/>
        <end position="130"/>
    </location>
</feature>
<dbReference type="PANTHER" id="PTHR11142">
    <property type="entry name" value="PSEUDOURIDYLATE SYNTHASE"/>
    <property type="match status" value="1"/>
</dbReference>
<dbReference type="PIRSF" id="PIRSF001430">
    <property type="entry name" value="tRNA_psdUrid_synth"/>
    <property type="match status" value="1"/>
</dbReference>
<keyword evidence="2 4" id="KW-0819">tRNA processing</keyword>
<evidence type="ECO:0000259" key="8">
    <source>
        <dbReference type="Pfam" id="PF01416"/>
    </source>
</evidence>
<sequence length="299" mass="32463">MTFTIGGVVRARLDLSYDGTNFSGWGVQPALRTVQGELERALCRVVRGPEGSQLEPSDLRVTVAGRTDAGVHARGQVAHVDITPDSWQRLGGRSTHDPAQVLRERVSGVLPNDIVIHSATPAHEGFDARFSALERRYIYRIADNQAGRDPLTRRYVTWADRDLDVEALNEASATLAGLRDFAVFCKPREGATTVRDLKQFSWERVVTGADAGLVIATVRADAFCHSMVRSLVGAVTAIGTGKRDLGWLAALAAKDRRDDAIEVAPARGLTLEEVLYPPDAELAARAQIARARRGVEVCG</sequence>
<reference evidence="9 10" key="1">
    <citation type="submission" date="2020-07" db="EMBL/GenBank/DDBJ databases">
        <title>Sequencing the genomes of 1000 actinobacteria strains.</title>
        <authorList>
            <person name="Klenk H.-P."/>
        </authorList>
    </citation>
    <scope>NUCLEOTIDE SEQUENCE [LARGE SCALE GENOMIC DNA]</scope>
    <source>
        <strain evidence="9 10">DSM 19970</strain>
    </source>
</reference>
<keyword evidence="10" id="KW-1185">Reference proteome</keyword>
<dbReference type="Pfam" id="PF01416">
    <property type="entry name" value="PseudoU_synth_1"/>
    <property type="match status" value="2"/>
</dbReference>
<dbReference type="Gene3D" id="3.30.70.660">
    <property type="entry name" value="Pseudouridine synthase I, catalytic domain, C-terminal subdomain"/>
    <property type="match status" value="1"/>
</dbReference>
<comment type="similarity">
    <text evidence="1 4 7">Belongs to the tRNA pseudouridine synthase TruA family.</text>
</comment>
<dbReference type="GO" id="GO:0160147">
    <property type="term" value="F:tRNA pseudouridine(38-40) synthase activity"/>
    <property type="evidence" value="ECO:0007669"/>
    <property type="project" value="UniProtKB-EC"/>
</dbReference>
<dbReference type="AlphaFoldDB" id="A0A7Y9Z9B8"/>
<dbReference type="EMBL" id="JACBZO010000001">
    <property type="protein sequence ID" value="NYI40655.1"/>
    <property type="molecule type" value="Genomic_DNA"/>
</dbReference>
<dbReference type="InterPro" id="IPR001406">
    <property type="entry name" value="PsdUridine_synth_TruA"/>
</dbReference>
<evidence type="ECO:0000256" key="4">
    <source>
        <dbReference type="HAMAP-Rule" id="MF_00171"/>
    </source>
</evidence>
<feature type="active site" description="Nucleophile" evidence="4 5">
    <location>
        <position position="68"/>
    </location>
</feature>
<evidence type="ECO:0000256" key="3">
    <source>
        <dbReference type="ARBA" id="ARBA00023235"/>
    </source>
</evidence>
<evidence type="ECO:0000256" key="2">
    <source>
        <dbReference type="ARBA" id="ARBA00022694"/>
    </source>
</evidence>
<evidence type="ECO:0000256" key="5">
    <source>
        <dbReference type="PIRSR" id="PIRSR001430-1"/>
    </source>
</evidence>
<comment type="function">
    <text evidence="4">Formation of pseudouridine at positions 38, 39 and 40 in the anticodon stem and loop of transfer RNAs.</text>
</comment>
<evidence type="ECO:0000256" key="7">
    <source>
        <dbReference type="RuleBase" id="RU003792"/>
    </source>
</evidence>
<dbReference type="SUPFAM" id="SSF55120">
    <property type="entry name" value="Pseudouridine synthase"/>
    <property type="match status" value="1"/>
</dbReference>
<dbReference type="InterPro" id="IPR020103">
    <property type="entry name" value="PsdUridine_synth_cat_dom_sf"/>
</dbReference>
<dbReference type="RefSeq" id="WP_062074572.1">
    <property type="nucleotide sequence ID" value="NZ_BBRC01000003.1"/>
</dbReference>
<dbReference type="GO" id="GO:0003723">
    <property type="term" value="F:RNA binding"/>
    <property type="evidence" value="ECO:0007669"/>
    <property type="project" value="InterPro"/>
</dbReference>
<evidence type="ECO:0000256" key="1">
    <source>
        <dbReference type="ARBA" id="ARBA00009375"/>
    </source>
</evidence>
<dbReference type="HAMAP" id="MF_00171">
    <property type="entry name" value="TruA"/>
    <property type="match status" value="1"/>
</dbReference>
<feature type="domain" description="Pseudouridine synthase I TruA alpha/beta" evidence="8">
    <location>
        <begin position="171"/>
        <end position="277"/>
    </location>
</feature>
<dbReference type="InterPro" id="IPR020097">
    <property type="entry name" value="PsdUridine_synth_TruA_a/b_dom"/>
</dbReference>
<dbReference type="OrthoDB" id="9811823at2"/>
<keyword evidence="3 4" id="KW-0413">Isomerase</keyword>
<dbReference type="PANTHER" id="PTHR11142:SF0">
    <property type="entry name" value="TRNA PSEUDOURIDINE SYNTHASE-LIKE 1"/>
    <property type="match status" value="1"/>
</dbReference>
<organism evidence="9 10">
    <name type="scientific">Demequina lutea</name>
    <dbReference type="NCBI Taxonomy" id="431489"/>
    <lineage>
        <taxon>Bacteria</taxon>
        <taxon>Bacillati</taxon>
        <taxon>Actinomycetota</taxon>
        <taxon>Actinomycetes</taxon>
        <taxon>Micrococcales</taxon>
        <taxon>Demequinaceae</taxon>
        <taxon>Demequina</taxon>
    </lineage>
</organism>
<evidence type="ECO:0000256" key="6">
    <source>
        <dbReference type="PIRSR" id="PIRSR001430-2"/>
    </source>
</evidence>
<dbReference type="Proteomes" id="UP000547973">
    <property type="component" value="Unassembled WGS sequence"/>
</dbReference>
<feature type="binding site" evidence="4 6">
    <location>
        <position position="137"/>
    </location>
    <ligand>
        <name>substrate</name>
    </ligand>
</feature>
<dbReference type="CDD" id="cd02570">
    <property type="entry name" value="PseudoU_synth_EcTruA"/>
    <property type="match status" value="1"/>
</dbReference>
<comment type="caution">
    <text evidence="9">The sequence shown here is derived from an EMBL/GenBank/DDBJ whole genome shotgun (WGS) entry which is preliminary data.</text>
</comment>